<dbReference type="InterPro" id="IPR015947">
    <property type="entry name" value="PUA-like_sf"/>
</dbReference>
<comment type="caution">
    <text evidence="1">The sequence shown here is derived from an EMBL/GenBank/DDBJ whole genome shotgun (WGS) entry which is preliminary data.</text>
</comment>
<name>A0ABX2ZZI6_9BACI</name>
<protein>
    <recommendedName>
        <fullName evidence="3">DUF2584 domain-containing protein</fullName>
    </recommendedName>
</protein>
<dbReference type="EMBL" id="MDKC01000008">
    <property type="protein sequence ID" value="ODG92478.1"/>
    <property type="molecule type" value="Genomic_DNA"/>
</dbReference>
<gene>
    <name evidence="1" type="ORF">BED47_19940</name>
</gene>
<dbReference type="Gene3D" id="2.40.240.20">
    <property type="entry name" value="Hypothetical PUA domain-like, domain 1"/>
    <property type="match status" value="1"/>
</dbReference>
<accession>A0ABX2ZZI6</accession>
<reference evidence="1 2" key="1">
    <citation type="submission" date="2016-07" db="EMBL/GenBank/DDBJ databases">
        <authorList>
            <person name="Townsley L."/>
            <person name="Shank E.A."/>
        </authorList>
    </citation>
    <scope>NUCLEOTIDE SEQUENCE [LARGE SCALE GENOMIC DNA]</scope>
    <source>
        <strain evidence="1 2">CH01</strain>
    </source>
</reference>
<keyword evidence="2" id="KW-1185">Reference proteome</keyword>
<organism evidence="1 2">
    <name type="scientific">Gottfriedia luciferensis</name>
    <dbReference type="NCBI Taxonomy" id="178774"/>
    <lineage>
        <taxon>Bacteria</taxon>
        <taxon>Bacillati</taxon>
        <taxon>Bacillota</taxon>
        <taxon>Bacilli</taxon>
        <taxon>Bacillales</taxon>
        <taxon>Bacillaceae</taxon>
        <taxon>Gottfriedia</taxon>
    </lineage>
</organism>
<evidence type="ECO:0000313" key="2">
    <source>
        <dbReference type="Proteomes" id="UP000094580"/>
    </source>
</evidence>
<proteinExistence type="predicted"/>
<evidence type="ECO:0000313" key="1">
    <source>
        <dbReference type="EMBL" id="ODG92478.1"/>
    </source>
</evidence>
<sequence>MSMPFEFNWLIVTNDHAVRQENNLFSLELNGYHLFPIDTPINVSRKNDEKPFGVAVIQSIEWRNKNTYMVYELKAIDTVN</sequence>
<dbReference type="Proteomes" id="UP000094580">
    <property type="component" value="Unassembled WGS sequence"/>
</dbReference>
<evidence type="ECO:0008006" key="3">
    <source>
        <dbReference type="Google" id="ProtNLM"/>
    </source>
</evidence>
<dbReference type="RefSeq" id="WP_069033337.1">
    <property type="nucleotide sequence ID" value="NZ_MDKC01000008.1"/>
</dbReference>
<dbReference type="Pfam" id="PF10763">
    <property type="entry name" value="DUF2584"/>
    <property type="match status" value="1"/>
</dbReference>
<dbReference type="SUPFAM" id="SSF88697">
    <property type="entry name" value="PUA domain-like"/>
    <property type="match status" value="1"/>
</dbReference>
<dbReference type="InterPro" id="IPR019699">
    <property type="entry name" value="DUF2584"/>
</dbReference>